<dbReference type="KEGG" id="tpf:TPHA_0I00730"/>
<proteinExistence type="predicted"/>
<dbReference type="EMBL" id="HE612864">
    <property type="protein sequence ID" value="CCE64579.1"/>
    <property type="molecule type" value="Genomic_DNA"/>
</dbReference>
<dbReference type="eggNOG" id="ENOG502SKM6">
    <property type="taxonomic scope" value="Eukaryota"/>
</dbReference>
<reference evidence="2 3" key="1">
    <citation type="journal article" date="2011" name="Proc. Natl. Acad. Sci. U.S.A.">
        <title>Evolutionary erosion of yeast sex chromosomes by mating-type switching accidents.</title>
        <authorList>
            <person name="Gordon J.L."/>
            <person name="Armisen D."/>
            <person name="Proux-Wera E."/>
            <person name="Oheigeartaigh S.S."/>
            <person name="Byrne K.P."/>
            <person name="Wolfe K.H."/>
        </authorList>
    </citation>
    <scope>NUCLEOTIDE SEQUENCE [LARGE SCALE GENOMIC DNA]</scope>
    <source>
        <strain evidence="3">ATCC 24235 / CBS 4417 / NBRC 1672 / NRRL Y-8282 / UCD 70-5</strain>
    </source>
</reference>
<feature type="chain" id="PRO_5003508669" evidence="1">
    <location>
        <begin position="19"/>
        <end position="862"/>
    </location>
</feature>
<dbReference type="Proteomes" id="UP000005666">
    <property type="component" value="Chromosome 9"/>
</dbReference>
<dbReference type="OMA" id="WETTTYL"/>
<dbReference type="GO" id="GO:0000128">
    <property type="term" value="P:flocculation"/>
    <property type="evidence" value="ECO:0007669"/>
    <property type="project" value="InterPro"/>
</dbReference>
<dbReference type="AlphaFoldDB" id="G8BXF1"/>
<dbReference type="InterPro" id="IPR001389">
    <property type="entry name" value="Flocculin"/>
</dbReference>
<sequence>MLKFASLFLLVQATLISATKVLSTRESAWTNTYTTTYSTEISVENGFLGLFKTTTTIYDVYVPAVQSTIYNSAVYTNAKDSSVVTYSTSQYQTQGANGAFTIYTAYYISTPVRASATTSYSYGTFSGSVAQTAVTTSTATVSNVETIVTLYNVALPTDALKSYTTNEWDGSVTSTSTSAFVATDSYGLKVTSTVFDILTPRPSGVTSYAAYTGNSTVFYSTIVNINFGFKGLLFGAWETTTYLVNTPIRNSIETVTLGTEVATERATVSSVVSTVIGADSQATTVTYYFVAPVHHYATSTSFTQGTQTDATVTFTTDVSVVNGTNGIATTETVYGVAIPTHFQKSTTFDYWPGTFVTTYATDIQTTVGTDGSSTANTVFYVYTPRDEGITSYAAYTGNSTVFYSTIVNINFGFKGLLFGAWETTTYLVNTPIRNSIKTVTLGTEVATERATVSSVVSTVIGADSQATTVTYYFVAPVHHYATSTSFTQGTQTDATVTFTTDVTVVNGTNGVITTETVYGVAIPTTYHQTTSFIEGSASVTTISTEYSTITGTDGKATEETIFHVETPRASGIYSNVPYNGTETSVFSTSVDIEWGFQNLIFGLWSTSYYFVHTPSRVSTEYSTQGYFGNSTSTYSTGVSTITGTDKEATTVTLFLVQTPMHWEKTTVLSQGTQTSGEVTYGTTTNTVTGTDGEQTTITTYSVALPTYHQRSISLVAGNNFIPTVISTQYVTGVGADSSSTETTVYIVATHSDYFAATTTTTWDRDYTTTSHKVEVSWGFVGVLFAPWIIREYVVYVPEDLSSQSYYETESSYETESYIPTSSSVYEDVTESFIGTSSFVASVSGTVSVLSGYVSYQNGTVVN</sequence>
<keyword evidence="3" id="KW-1185">Reference proteome</keyword>
<dbReference type="Pfam" id="PF00624">
    <property type="entry name" value="Flocculin"/>
    <property type="match status" value="6"/>
</dbReference>
<gene>
    <name evidence="2" type="primary">TPHA0I00730</name>
    <name evidence="2" type="ordered locus">TPHA_0I00730</name>
</gene>
<accession>G8BXF1</accession>
<dbReference type="HOGENOM" id="CLU_312429_0_0_1"/>
<evidence type="ECO:0000313" key="2">
    <source>
        <dbReference type="EMBL" id="CCE64579.1"/>
    </source>
</evidence>
<evidence type="ECO:0000256" key="1">
    <source>
        <dbReference type="SAM" id="SignalP"/>
    </source>
</evidence>
<dbReference type="RefSeq" id="XP_003687013.1">
    <property type="nucleotide sequence ID" value="XM_003686965.1"/>
</dbReference>
<evidence type="ECO:0000313" key="3">
    <source>
        <dbReference type="Proteomes" id="UP000005666"/>
    </source>
</evidence>
<dbReference type="GeneID" id="11534673"/>
<feature type="signal peptide" evidence="1">
    <location>
        <begin position="1"/>
        <end position="18"/>
    </location>
</feature>
<keyword evidence="1" id="KW-0732">Signal</keyword>
<protein>
    <submittedName>
        <fullName evidence="2">Uncharacterized protein</fullName>
    </submittedName>
</protein>
<name>G8BXF1_TETPH</name>
<organism evidence="2 3">
    <name type="scientific">Tetrapisispora phaffii (strain ATCC 24235 / CBS 4417 / NBRC 1672 / NRRL Y-8282 / UCD 70-5)</name>
    <name type="common">Yeast</name>
    <name type="synonym">Fabospora phaffii</name>
    <dbReference type="NCBI Taxonomy" id="1071381"/>
    <lineage>
        <taxon>Eukaryota</taxon>
        <taxon>Fungi</taxon>
        <taxon>Dikarya</taxon>
        <taxon>Ascomycota</taxon>
        <taxon>Saccharomycotina</taxon>
        <taxon>Saccharomycetes</taxon>
        <taxon>Saccharomycetales</taxon>
        <taxon>Saccharomycetaceae</taxon>
        <taxon>Tetrapisispora</taxon>
    </lineage>
</organism>
<dbReference type="OrthoDB" id="4070743at2759"/>